<dbReference type="Pfam" id="PF08899">
    <property type="entry name" value="DUF1844"/>
    <property type="match status" value="1"/>
</dbReference>
<dbReference type="eggNOG" id="ENOG50334IY">
    <property type="taxonomic scope" value="Bacteria"/>
</dbReference>
<gene>
    <name evidence="2" type="ORF">dsmv_3383</name>
</gene>
<evidence type="ECO:0008006" key="4">
    <source>
        <dbReference type="Google" id="ProtNLM"/>
    </source>
</evidence>
<evidence type="ECO:0000256" key="1">
    <source>
        <dbReference type="SAM" id="MobiDB-lite"/>
    </source>
</evidence>
<dbReference type="STRING" id="897.B2D07_13750"/>
<keyword evidence="3" id="KW-1185">Reference proteome</keyword>
<evidence type="ECO:0000313" key="3">
    <source>
        <dbReference type="Proteomes" id="UP000014977"/>
    </source>
</evidence>
<dbReference type="EMBL" id="ATHJ01000119">
    <property type="protein sequence ID" value="EPR34171.1"/>
    <property type="molecule type" value="Genomic_DNA"/>
</dbReference>
<name>S7TC24_DESML</name>
<comment type="caution">
    <text evidence="2">The sequence shown here is derived from an EMBL/GenBank/DDBJ whole genome shotgun (WGS) entry which is preliminary data.</text>
</comment>
<proteinExistence type="predicted"/>
<dbReference type="InterPro" id="IPR014995">
    <property type="entry name" value="DUF1844"/>
</dbReference>
<dbReference type="RefSeq" id="WP_020878516.1">
    <property type="nucleotide sequence ID" value="NZ_ATHJ01000119.1"/>
</dbReference>
<reference evidence="2 3" key="1">
    <citation type="journal article" date="2013" name="Genome Announc.">
        <title>Draft genome sequences for three mercury-methylating, sulfate-reducing bacteria.</title>
        <authorList>
            <person name="Brown S.D."/>
            <person name="Hurt R.A.Jr."/>
            <person name="Gilmour C.C."/>
            <person name="Elias D.A."/>
        </authorList>
    </citation>
    <scope>NUCLEOTIDE SEQUENCE [LARGE SCALE GENOMIC DNA]</scope>
    <source>
        <strain evidence="2 3">DSM 2059</strain>
    </source>
</reference>
<organism evidence="2 3">
    <name type="scientific">Desulfococcus multivorans DSM 2059</name>
    <dbReference type="NCBI Taxonomy" id="1121405"/>
    <lineage>
        <taxon>Bacteria</taxon>
        <taxon>Pseudomonadati</taxon>
        <taxon>Thermodesulfobacteriota</taxon>
        <taxon>Desulfobacteria</taxon>
        <taxon>Desulfobacterales</taxon>
        <taxon>Desulfococcaceae</taxon>
        <taxon>Desulfococcus</taxon>
    </lineage>
</organism>
<feature type="region of interest" description="Disordered" evidence="1">
    <location>
        <begin position="1"/>
        <end position="33"/>
    </location>
</feature>
<protein>
    <recommendedName>
        <fullName evidence="4">DUF1844 domain-containing protein</fullName>
    </recommendedName>
</protein>
<dbReference type="Proteomes" id="UP000014977">
    <property type="component" value="Unassembled WGS sequence"/>
</dbReference>
<dbReference type="AlphaFoldDB" id="S7TC24"/>
<evidence type="ECO:0000313" key="2">
    <source>
        <dbReference type="EMBL" id="EPR34171.1"/>
    </source>
</evidence>
<accession>S7TC24</accession>
<sequence length="118" mass="12996">MAEEKDTTAAESSSGKKSDAQMAKDYEAAGKEAESVPLPKIDFSMFIFSLNSSVLVHLGILDDPATGEKTKNLAAAKQTIDILGMLEEKTRGNLTDQERDMLKHILYDLRMIYVKEVG</sequence>